<protein>
    <submittedName>
        <fullName evidence="1">Uncharacterized protein</fullName>
    </submittedName>
</protein>
<name>A0AAN8PVC7_POLSC</name>
<evidence type="ECO:0000313" key="1">
    <source>
        <dbReference type="EMBL" id="KAK6622859.1"/>
    </source>
</evidence>
<gene>
    <name evidence="1" type="ORF">RUM43_008706</name>
</gene>
<dbReference type="EMBL" id="JAWJWE010000038">
    <property type="protein sequence ID" value="KAK6622859.1"/>
    <property type="molecule type" value="Genomic_DNA"/>
</dbReference>
<evidence type="ECO:0000313" key="2">
    <source>
        <dbReference type="Proteomes" id="UP001372834"/>
    </source>
</evidence>
<accession>A0AAN8PVC7</accession>
<organism evidence="1 2">
    <name type="scientific">Polyplax serrata</name>
    <name type="common">Common mouse louse</name>
    <dbReference type="NCBI Taxonomy" id="468196"/>
    <lineage>
        <taxon>Eukaryota</taxon>
        <taxon>Metazoa</taxon>
        <taxon>Ecdysozoa</taxon>
        <taxon>Arthropoda</taxon>
        <taxon>Hexapoda</taxon>
        <taxon>Insecta</taxon>
        <taxon>Pterygota</taxon>
        <taxon>Neoptera</taxon>
        <taxon>Paraneoptera</taxon>
        <taxon>Psocodea</taxon>
        <taxon>Troctomorpha</taxon>
        <taxon>Phthiraptera</taxon>
        <taxon>Anoplura</taxon>
        <taxon>Polyplacidae</taxon>
        <taxon>Polyplax</taxon>
    </lineage>
</organism>
<dbReference type="AlphaFoldDB" id="A0AAN8PVC7"/>
<dbReference type="Proteomes" id="UP001372834">
    <property type="component" value="Unassembled WGS sequence"/>
</dbReference>
<proteinExistence type="predicted"/>
<reference evidence="1 2" key="1">
    <citation type="submission" date="2023-10" db="EMBL/GenBank/DDBJ databases">
        <title>Genomes of two closely related lineages of the louse Polyplax serrata with different host specificities.</title>
        <authorList>
            <person name="Martinu J."/>
            <person name="Tarabai H."/>
            <person name="Stefka J."/>
            <person name="Hypsa V."/>
        </authorList>
    </citation>
    <scope>NUCLEOTIDE SEQUENCE [LARGE SCALE GENOMIC DNA]</scope>
    <source>
        <strain evidence="1">HR10_N</strain>
    </source>
</reference>
<sequence>MSQGVGEREKTFAFCKCHTALNGFYYPSRFKRSHTAPDFKFFSGYVIITHRSFITPKSKPFESGGHNSNLQTAPCSTSDINQSNQVAQFAINA</sequence>
<comment type="caution">
    <text evidence="1">The sequence shown here is derived from an EMBL/GenBank/DDBJ whole genome shotgun (WGS) entry which is preliminary data.</text>
</comment>